<accession>I7B8W0</accession>
<name>I7B8W0_MYCHA</name>
<dbReference type="EMBL" id="CP003731">
    <property type="protein sequence ID" value="AFO51680.1"/>
    <property type="molecule type" value="Genomic_DNA"/>
</dbReference>
<dbReference type="Proteomes" id="UP000006502">
    <property type="component" value="Chromosome"/>
</dbReference>
<feature type="transmembrane region" description="Helical" evidence="1">
    <location>
        <begin position="143"/>
        <end position="163"/>
    </location>
</feature>
<keyword evidence="1" id="KW-0472">Membrane</keyword>
<feature type="transmembrane region" description="Helical" evidence="1">
    <location>
        <begin position="34"/>
        <end position="55"/>
    </location>
</feature>
<sequence length="237" mass="27634">MISFETWFKDSFLYSFSPKGREEGSIDHEKAQTYMRWLFGSSLYLSLFSFFFYLIGLSSSHLGQLSDSWFIEKLLFFASPTAWRRYVLVEGGLFNCFRNSTSLGETIFIIALFCLIALSIVNLAIALMSINSSCKENLRELELVTYPLCFPGLGFVIAGGMIAHFQIIRHRKFLTEWIKTKPSIQPFMLRYFELIDKRDYKRSSFKPKTMAFLNKKEEARLTNKLEKLSQYVSRNLD</sequence>
<reference evidence="2 3" key="1">
    <citation type="journal article" date="2012" name="J. Bacteriol.">
        <title>Genome Sequence of "Candidatus Mycoplasma haemolamae" Strain Purdue, a Red Blood Cell Pathogen of Alpacas (Vicugna pacos) and Llamas (Lama glama).</title>
        <authorList>
            <person name="Guimaraes A.M."/>
            <person name="Toth B."/>
            <person name="Santos A.P."/>
            <person name="do Nascimento N.C."/>
            <person name="Kritchevsky J.E."/>
            <person name="Messick J.B."/>
        </authorList>
    </citation>
    <scope>NUCLEOTIDE SEQUENCE [LARGE SCALE GENOMIC DNA]</scope>
    <source>
        <strain evidence="2 3">Purdue</strain>
    </source>
</reference>
<organism evidence="2 3">
    <name type="scientific">Mycoplasma haematolamae (strain Purdue)</name>
    <dbReference type="NCBI Taxonomy" id="1212765"/>
    <lineage>
        <taxon>Bacteria</taxon>
        <taxon>Bacillati</taxon>
        <taxon>Mycoplasmatota</taxon>
        <taxon>Mollicutes</taxon>
        <taxon>Mycoplasmataceae</taxon>
        <taxon>Mycoplasma</taxon>
    </lineage>
</organism>
<dbReference type="HOGENOM" id="CLU_1169631_0_0_14"/>
<evidence type="ECO:0000256" key="1">
    <source>
        <dbReference type="SAM" id="Phobius"/>
    </source>
</evidence>
<evidence type="ECO:0000313" key="2">
    <source>
        <dbReference type="EMBL" id="AFO51680.1"/>
    </source>
</evidence>
<evidence type="ECO:0000313" key="3">
    <source>
        <dbReference type="Proteomes" id="UP000006502"/>
    </source>
</evidence>
<keyword evidence="3" id="KW-1185">Reference proteome</keyword>
<feature type="transmembrane region" description="Helical" evidence="1">
    <location>
        <begin position="107"/>
        <end position="131"/>
    </location>
</feature>
<keyword evidence="1" id="KW-1133">Transmembrane helix</keyword>
<reference evidence="3" key="2">
    <citation type="submission" date="2012-07" db="EMBL/GenBank/DDBJ databases">
        <title>Complete genome sequence of 'Candidatus Mycoplasma haemolamae'.</title>
        <authorList>
            <person name="Guimaraes A.M.S."/>
            <person name="Toth B."/>
            <person name="Santos A.P."/>
            <person name="Nascimento N.C."/>
            <person name="Sojka J.E."/>
            <person name="Messick J.B."/>
        </authorList>
    </citation>
    <scope>NUCLEOTIDE SEQUENCE [LARGE SCALE GENOMIC DNA]</scope>
    <source>
        <strain evidence="3">Purdue</strain>
    </source>
</reference>
<dbReference type="OrthoDB" id="397057at2"/>
<evidence type="ECO:0008006" key="4">
    <source>
        <dbReference type="Google" id="ProtNLM"/>
    </source>
</evidence>
<dbReference type="KEGG" id="mhl:MHLP_00500"/>
<proteinExistence type="predicted"/>
<protein>
    <recommendedName>
        <fullName evidence="4">Transmembrane protein</fullName>
    </recommendedName>
</protein>
<dbReference type="AlphaFoldDB" id="I7B8W0"/>
<gene>
    <name evidence="2" type="ordered locus">MHLP_00500</name>
</gene>
<dbReference type="STRING" id="1212765.MHLP_00500"/>
<keyword evidence="1" id="KW-0812">Transmembrane</keyword>
<dbReference type="PATRIC" id="fig|1212765.3.peg.125"/>